<feature type="transmembrane region" description="Helical" evidence="1">
    <location>
        <begin position="15"/>
        <end position="35"/>
    </location>
</feature>
<organism evidence="2 3">
    <name type="scientific">Paxillus rubicundulus Ve08.2h10</name>
    <dbReference type="NCBI Taxonomy" id="930991"/>
    <lineage>
        <taxon>Eukaryota</taxon>
        <taxon>Fungi</taxon>
        <taxon>Dikarya</taxon>
        <taxon>Basidiomycota</taxon>
        <taxon>Agaricomycotina</taxon>
        <taxon>Agaricomycetes</taxon>
        <taxon>Agaricomycetidae</taxon>
        <taxon>Boletales</taxon>
        <taxon>Paxilineae</taxon>
        <taxon>Paxillaceae</taxon>
        <taxon>Paxillus</taxon>
    </lineage>
</organism>
<dbReference type="AlphaFoldDB" id="A0A0D0CJ11"/>
<keyword evidence="1" id="KW-1133">Transmembrane helix</keyword>
<sequence>MFCNHYVIGCPGRQLTLFSMSFFVLGSPLALPVYLSTRALFHARPFKFATLTSVDRLRRPIFSVLVMRPGRASELDSSRQVNNNLSIFFHRFISFV</sequence>
<dbReference type="EMBL" id="KN828288">
    <property type="protein sequence ID" value="KIK75178.1"/>
    <property type="molecule type" value="Genomic_DNA"/>
</dbReference>
<evidence type="ECO:0000256" key="1">
    <source>
        <dbReference type="SAM" id="Phobius"/>
    </source>
</evidence>
<keyword evidence="3" id="KW-1185">Reference proteome</keyword>
<dbReference type="Proteomes" id="UP000054538">
    <property type="component" value="Unassembled WGS sequence"/>
</dbReference>
<dbReference type="HOGENOM" id="CLU_2360352_0_0_1"/>
<accession>A0A0D0CJ11</accession>
<protein>
    <submittedName>
        <fullName evidence="2">Unplaced genomic scaffold scaffold_3466, whole genome shotgun sequence</fullName>
    </submittedName>
</protein>
<reference evidence="3" key="2">
    <citation type="submission" date="2015-01" db="EMBL/GenBank/DDBJ databases">
        <title>Evolutionary Origins and Diversification of the Mycorrhizal Mutualists.</title>
        <authorList>
            <consortium name="DOE Joint Genome Institute"/>
            <consortium name="Mycorrhizal Genomics Consortium"/>
            <person name="Kohler A."/>
            <person name="Kuo A."/>
            <person name="Nagy L.G."/>
            <person name="Floudas D."/>
            <person name="Copeland A."/>
            <person name="Barry K.W."/>
            <person name="Cichocki N."/>
            <person name="Veneault-Fourrey C."/>
            <person name="LaButti K."/>
            <person name="Lindquist E.A."/>
            <person name="Lipzen A."/>
            <person name="Lundell T."/>
            <person name="Morin E."/>
            <person name="Murat C."/>
            <person name="Riley R."/>
            <person name="Ohm R."/>
            <person name="Sun H."/>
            <person name="Tunlid A."/>
            <person name="Henrissat B."/>
            <person name="Grigoriev I.V."/>
            <person name="Hibbett D.S."/>
            <person name="Martin F."/>
        </authorList>
    </citation>
    <scope>NUCLEOTIDE SEQUENCE [LARGE SCALE GENOMIC DNA]</scope>
    <source>
        <strain evidence="3">Ve08.2h10</strain>
    </source>
</reference>
<evidence type="ECO:0000313" key="3">
    <source>
        <dbReference type="Proteomes" id="UP000054538"/>
    </source>
</evidence>
<evidence type="ECO:0000313" key="2">
    <source>
        <dbReference type="EMBL" id="KIK75178.1"/>
    </source>
</evidence>
<proteinExistence type="predicted"/>
<keyword evidence="1" id="KW-0472">Membrane</keyword>
<keyword evidence="1" id="KW-0812">Transmembrane</keyword>
<reference evidence="2 3" key="1">
    <citation type="submission" date="2014-04" db="EMBL/GenBank/DDBJ databases">
        <authorList>
            <consortium name="DOE Joint Genome Institute"/>
            <person name="Kuo A."/>
            <person name="Kohler A."/>
            <person name="Jargeat P."/>
            <person name="Nagy L.G."/>
            <person name="Floudas D."/>
            <person name="Copeland A."/>
            <person name="Barry K.W."/>
            <person name="Cichocki N."/>
            <person name="Veneault-Fourrey C."/>
            <person name="LaButti K."/>
            <person name="Lindquist E.A."/>
            <person name="Lipzen A."/>
            <person name="Lundell T."/>
            <person name="Morin E."/>
            <person name="Murat C."/>
            <person name="Sun H."/>
            <person name="Tunlid A."/>
            <person name="Henrissat B."/>
            <person name="Grigoriev I.V."/>
            <person name="Hibbett D.S."/>
            <person name="Martin F."/>
            <person name="Nordberg H.P."/>
            <person name="Cantor M.N."/>
            <person name="Hua S.X."/>
        </authorList>
    </citation>
    <scope>NUCLEOTIDE SEQUENCE [LARGE SCALE GENOMIC DNA]</scope>
    <source>
        <strain evidence="2 3">Ve08.2h10</strain>
    </source>
</reference>
<gene>
    <name evidence="2" type="ORF">PAXRUDRAFT_502547</name>
</gene>
<name>A0A0D0CJ11_9AGAM</name>
<dbReference type="InParanoid" id="A0A0D0CJ11"/>